<feature type="domain" description="Reverse transcriptase N-terminal" evidence="1">
    <location>
        <begin position="15"/>
        <end position="95"/>
    </location>
</feature>
<dbReference type="EMBL" id="KY706202">
    <property type="protein sequence ID" value="AST09075.1"/>
    <property type="molecule type" value="Genomic_DNA"/>
</dbReference>
<sequence length="220" mass="26072">MLVRSLFSSIRNKNWLTIKWVIVERRVLRVQHLIVRATQKIDRRTLRVFQKLLVRSFFSRLKSIRYVTQEDTKRFIPGGDGEIVVSNESKFSLALNFAINSNVTKLRLIYFFTKECLYRSILVPTLRERVFQVLWNLALVPVVESTRDSLVYTFPRSQVTDDYSKSVKNYFEFPYSLSWISTVSIEPIQESFKSIWLLCNAPMDRQVCKGWQRDNFLVQI</sequence>
<evidence type="ECO:0000259" key="1">
    <source>
        <dbReference type="Pfam" id="PF13655"/>
    </source>
</evidence>
<dbReference type="InterPro" id="IPR025960">
    <property type="entry name" value="RVT_N"/>
</dbReference>
<geneLocation type="plastid" evidence="2"/>
<dbReference type="Pfam" id="PF13655">
    <property type="entry name" value="RVT_N"/>
    <property type="match status" value="1"/>
</dbReference>
<organism evidence="2">
    <name type="scientific">Eutreptiella pomquetensis</name>
    <dbReference type="NCBI Taxonomy" id="215699"/>
    <lineage>
        <taxon>Eukaryota</taxon>
        <taxon>Discoba</taxon>
        <taxon>Euglenozoa</taxon>
        <taxon>Euglenida</taxon>
        <taxon>Spirocuta</taxon>
        <taxon>Euglenophyceae</taxon>
        <taxon>Eutreptiales</taxon>
        <taxon>Eutreptiaceae</taxon>
        <taxon>Eutreptiella</taxon>
    </lineage>
</organism>
<proteinExistence type="predicted"/>
<name>A0A223FM25_9EUGL</name>
<dbReference type="AlphaFoldDB" id="A0A223FM25"/>
<protein>
    <recommendedName>
        <fullName evidence="1">Reverse transcriptase N-terminal domain-containing protein</fullName>
    </recommendedName>
</protein>
<keyword evidence="2" id="KW-0934">Plastid</keyword>
<accession>A0A223FM25</accession>
<evidence type="ECO:0000313" key="2">
    <source>
        <dbReference type="EMBL" id="AST09075.1"/>
    </source>
</evidence>
<reference evidence="2" key="1">
    <citation type="journal article" date="2017" name="PeerJ">
        <title>Chloroplast genome expansion by intron multiplication in the basal psychrophilic euglenoid Eutreptiella pomquetensis.</title>
        <authorList>
            <person name="Dabbagh N."/>
            <person name="Bennett M.S."/>
            <person name="Triemer R.E."/>
            <person name="Preisfeld A."/>
        </authorList>
    </citation>
    <scope>NUCLEOTIDE SEQUENCE</scope>
    <source>
        <strain evidence="2">CCMP1491</strain>
    </source>
</reference>